<protein>
    <submittedName>
        <fullName evidence="9">Putative TonB-dependent receptor</fullName>
    </submittedName>
</protein>
<evidence type="ECO:0000259" key="8">
    <source>
        <dbReference type="Pfam" id="PF07715"/>
    </source>
</evidence>
<keyword evidence="5 7" id="KW-0472">Membrane</keyword>
<dbReference type="PROSITE" id="PS52016">
    <property type="entry name" value="TONB_DEPENDENT_REC_3"/>
    <property type="match status" value="1"/>
</dbReference>
<dbReference type="InterPro" id="IPR023996">
    <property type="entry name" value="TonB-dep_OMP_SusC/RagA"/>
</dbReference>
<dbReference type="NCBIfam" id="TIGR04057">
    <property type="entry name" value="SusC_RagA_signa"/>
    <property type="match status" value="1"/>
</dbReference>
<dbReference type="Proteomes" id="UP000033121">
    <property type="component" value="Unassembled WGS sequence"/>
</dbReference>
<dbReference type="InterPro" id="IPR037066">
    <property type="entry name" value="Plug_dom_sf"/>
</dbReference>
<evidence type="ECO:0000256" key="1">
    <source>
        <dbReference type="ARBA" id="ARBA00004571"/>
    </source>
</evidence>
<dbReference type="InterPro" id="IPR039426">
    <property type="entry name" value="TonB-dep_rcpt-like"/>
</dbReference>
<evidence type="ECO:0000313" key="10">
    <source>
        <dbReference type="Proteomes" id="UP000033121"/>
    </source>
</evidence>
<dbReference type="SUPFAM" id="SSF49464">
    <property type="entry name" value="Carboxypeptidase regulatory domain-like"/>
    <property type="match status" value="1"/>
</dbReference>
<evidence type="ECO:0000256" key="7">
    <source>
        <dbReference type="PROSITE-ProRule" id="PRU01360"/>
    </source>
</evidence>
<keyword evidence="10" id="KW-1185">Reference proteome</keyword>
<dbReference type="Gene3D" id="2.170.130.10">
    <property type="entry name" value="TonB-dependent receptor, plug domain"/>
    <property type="match status" value="1"/>
</dbReference>
<evidence type="ECO:0000256" key="4">
    <source>
        <dbReference type="ARBA" id="ARBA00022692"/>
    </source>
</evidence>
<dbReference type="EMBL" id="BBWV01000005">
    <property type="protein sequence ID" value="GAO45455.1"/>
    <property type="molecule type" value="Genomic_DNA"/>
</dbReference>
<dbReference type="Pfam" id="PF07715">
    <property type="entry name" value="Plug"/>
    <property type="match status" value="1"/>
</dbReference>
<dbReference type="AlphaFoldDB" id="A0A0E9N7W5"/>
<keyword evidence="2 7" id="KW-0813">Transport</keyword>
<dbReference type="Pfam" id="PF13715">
    <property type="entry name" value="CarbopepD_reg_2"/>
    <property type="match status" value="1"/>
</dbReference>
<evidence type="ECO:0000256" key="3">
    <source>
        <dbReference type="ARBA" id="ARBA00022452"/>
    </source>
</evidence>
<comment type="subcellular location">
    <subcellularLocation>
        <location evidence="1 7">Cell outer membrane</location>
        <topology evidence="1 7">Multi-pass membrane protein</topology>
    </subcellularLocation>
</comment>
<dbReference type="InterPro" id="IPR012910">
    <property type="entry name" value="Plug_dom"/>
</dbReference>
<feature type="domain" description="TonB-dependent receptor plug" evidence="8">
    <location>
        <begin position="106"/>
        <end position="212"/>
    </location>
</feature>
<evidence type="ECO:0000256" key="6">
    <source>
        <dbReference type="ARBA" id="ARBA00023237"/>
    </source>
</evidence>
<evidence type="ECO:0000256" key="5">
    <source>
        <dbReference type="ARBA" id="ARBA00023136"/>
    </source>
</evidence>
<dbReference type="SUPFAM" id="SSF56935">
    <property type="entry name" value="Porins"/>
    <property type="match status" value="1"/>
</dbReference>
<dbReference type="STRING" id="1220578.FPE01S_05_01500"/>
<keyword evidence="4 7" id="KW-0812">Transmembrane</keyword>
<evidence type="ECO:0000256" key="2">
    <source>
        <dbReference type="ARBA" id="ARBA00022448"/>
    </source>
</evidence>
<evidence type="ECO:0000313" key="9">
    <source>
        <dbReference type="EMBL" id="GAO45455.1"/>
    </source>
</evidence>
<keyword evidence="6 7" id="KW-0998">Cell outer membrane</keyword>
<name>A0A0E9N7W5_9BACT</name>
<organism evidence="9 10">
    <name type="scientific">Flavihumibacter petaseus NBRC 106054</name>
    <dbReference type="NCBI Taxonomy" id="1220578"/>
    <lineage>
        <taxon>Bacteria</taxon>
        <taxon>Pseudomonadati</taxon>
        <taxon>Bacteroidota</taxon>
        <taxon>Chitinophagia</taxon>
        <taxon>Chitinophagales</taxon>
        <taxon>Chitinophagaceae</taxon>
        <taxon>Flavihumibacter</taxon>
    </lineage>
</organism>
<dbReference type="InterPro" id="IPR008969">
    <property type="entry name" value="CarboxyPept-like_regulatory"/>
</dbReference>
<accession>A0A0E9N7W5</accession>
<sequence>MLLIVLSPSLLLAQTRIISGKVVSGEDGKPMPGVTIELLPSHTSTQTGADGNFSISAGSDTAIVATSVGFARQQQRLGDGTAISFTLFHVKNLLDDVVVVGYGTQKKRDLTGSVSSISNKEIKSLPVANAGEAMQGRAAGVQVISSGAPGSNVAFRIRGIGTINNSEPLLVIDGIPSDAPLNTISPDDIASIEVLKDASAAAIYGSRGANGVVIITTKRGNSEGSHLELKAFAGVQKATSMVPLLDASQFASLHNEMMSANGQPQNPAYANPVSLGKGTDWMGALFSTAPIQNYSLSYYGGSAKSNYYVSGAMLDQKGIVLNTGYRRYTVQFNSESRVLDWLKFGNNLTLNHDQKTSGDYDIRNTMAALPVQPIYNPDGSWSGPAGQSSWYGDINNPIGKATINENSTKGYNVIGNLYAEVRLFKDLTFKTTGGVQALFWDSRSWAPKYPWVPIPNPLSSLYQQSNKSLTWLWDNYFTYNKTIGQHRLTVLAGTSAQNNRYDWLSASGKDFASDHTQQMGNSNPAYQTTNGSGSEWALMSFIGRVNYTYNDKYLLTATLRRDGSSRFGENNRWGWFPSASFAWRVSNEDFYHSDLINDFKVRIGYGVTGNQNIGNYSFASVLQTVNYNFNGQLVNAVVPQMIPNPNVKWESVEQANIGVDLSLLDSRINITADAYVKNTTDMLVPMSVPISTGYSDILVPYINAGKVQNKGIELTINTRNLRGALEWNTSFNISYNENKIVSLNDSVPMFASFGGGLNQNTTIQNAGHPINSFYGFVTNGIFQNQAEVDKYASQVPGADPYNRTSAGDIRFRDLDNNGKIDDNDRTYIGNPNPSLIFAMNNTFAWKGIDLSIFLQGVSGNKIFNANRVYQEGMAVAQNQTTKVLDRWTGEGTSNSMPRAIFNDPNKNTRISDRFVEDGSYLRIKNITLGYTLPGDISRKAKMSSARIYLSCQNLYTFTNYSGFDPEVAASGIDYNLYPVTRTISAGINLVF</sequence>
<dbReference type="InterPro" id="IPR036942">
    <property type="entry name" value="Beta-barrel_TonB_sf"/>
</dbReference>
<dbReference type="InterPro" id="IPR023997">
    <property type="entry name" value="TonB-dep_OMP_SusC/RagA_CS"/>
</dbReference>
<dbReference type="Gene3D" id="2.40.170.20">
    <property type="entry name" value="TonB-dependent receptor, beta-barrel domain"/>
    <property type="match status" value="1"/>
</dbReference>
<dbReference type="GO" id="GO:0009279">
    <property type="term" value="C:cell outer membrane"/>
    <property type="evidence" value="ECO:0007669"/>
    <property type="project" value="UniProtKB-SubCell"/>
</dbReference>
<comment type="caution">
    <text evidence="9">The sequence shown here is derived from an EMBL/GenBank/DDBJ whole genome shotgun (WGS) entry which is preliminary data.</text>
</comment>
<comment type="similarity">
    <text evidence="7">Belongs to the TonB-dependent receptor family.</text>
</comment>
<proteinExistence type="inferred from homology"/>
<dbReference type="Gene3D" id="2.60.40.1120">
    <property type="entry name" value="Carboxypeptidase-like, regulatory domain"/>
    <property type="match status" value="1"/>
</dbReference>
<reference evidence="9 10" key="1">
    <citation type="submission" date="2015-04" db="EMBL/GenBank/DDBJ databases">
        <title>Whole genome shotgun sequence of Flavihumibacter petaseus NBRC 106054.</title>
        <authorList>
            <person name="Miyazawa S."/>
            <person name="Hosoyama A."/>
            <person name="Hashimoto M."/>
            <person name="Noguchi M."/>
            <person name="Tsuchikane K."/>
            <person name="Ohji S."/>
            <person name="Yamazoe A."/>
            <person name="Ichikawa N."/>
            <person name="Kimura A."/>
            <person name="Fujita N."/>
        </authorList>
    </citation>
    <scope>NUCLEOTIDE SEQUENCE [LARGE SCALE GENOMIC DNA]</scope>
    <source>
        <strain evidence="9 10">NBRC 106054</strain>
    </source>
</reference>
<gene>
    <name evidence="9" type="ORF">FPE01S_05_01500</name>
</gene>
<dbReference type="RefSeq" id="WP_083990457.1">
    <property type="nucleotide sequence ID" value="NZ_BBWV01000005.1"/>
</dbReference>
<keyword evidence="3 7" id="KW-1134">Transmembrane beta strand</keyword>
<dbReference type="NCBIfam" id="TIGR04056">
    <property type="entry name" value="OMP_RagA_SusC"/>
    <property type="match status" value="1"/>
</dbReference>
<keyword evidence="9" id="KW-0675">Receptor</keyword>